<dbReference type="GeneTree" id="ENSGT00940000163505"/>
<reference evidence="1 2" key="1">
    <citation type="submission" date="2012-03" db="EMBL/GenBank/DDBJ databases">
        <title>Whole Genome Assembly of Papio anubis.</title>
        <authorList>
            <person name="Liu Y.L."/>
            <person name="Abraham K.A."/>
            <person name="Akbar H.A."/>
            <person name="Ali S.A."/>
            <person name="Anosike U.A."/>
            <person name="Aqrawi P.A."/>
            <person name="Arias F.A."/>
            <person name="Attaway T.A."/>
            <person name="Awwad R.A."/>
            <person name="Babu C.B."/>
            <person name="Bandaranaike D.B."/>
            <person name="Battles P.B."/>
            <person name="Bell A.B."/>
            <person name="Beltran B.B."/>
            <person name="Berhane-Mersha D.B."/>
            <person name="Bess C.B."/>
            <person name="Bickham C.B."/>
            <person name="Bolden T.B."/>
            <person name="Carter K.C."/>
            <person name="Chau D.C."/>
            <person name="Chavez A.C."/>
            <person name="Clerc-Blankenburg K.C."/>
            <person name="Coyle M.C."/>
            <person name="Dao M.D."/>
            <person name="Davila M.L.D."/>
            <person name="Davy-Carroll L.D."/>
            <person name="Denson S.D."/>
            <person name="Dinh H.D."/>
            <person name="Fernandez S.F."/>
            <person name="Fernando P.F."/>
            <person name="Forbes L.F."/>
            <person name="Francis C.F."/>
            <person name="Francisco L.F."/>
            <person name="Fu Q.F."/>
            <person name="Garcia-Iii R.G."/>
            <person name="Garrett T.G."/>
            <person name="Gross S.G."/>
            <person name="Gubbala S.G."/>
            <person name="Hirani K.H."/>
            <person name="Hogues M.H."/>
            <person name="Hollins B.H."/>
            <person name="Jackson L.J."/>
            <person name="Javaid M.J."/>
            <person name="Jhangiani S.J."/>
            <person name="Johnson A.J."/>
            <person name="Johnson B.J."/>
            <person name="Jones J.J."/>
            <person name="Joshi V.J."/>
            <person name="Kalu J.K."/>
            <person name="Khan N.K."/>
            <person name="Korchina V.K."/>
            <person name="Kovar C.K."/>
            <person name="Lago L.L."/>
            <person name="Lara F.L."/>
            <person name="Le T.-K.L."/>
            <person name="Lee S.L."/>
            <person name="Legall-Iii F.L."/>
            <person name="Lemon S.L."/>
            <person name="Liu J.L."/>
            <person name="Liu Y.-S.L."/>
            <person name="Liyanage D.L."/>
            <person name="Lopez J.L."/>
            <person name="Lorensuhewa L.L."/>
            <person name="Mata R.M."/>
            <person name="Mathew T.M."/>
            <person name="Mercado C.M."/>
            <person name="Mercado I.M."/>
            <person name="Morales K.M."/>
            <person name="Morgan M.M."/>
            <person name="Munidasa M.M."/>
            <person name="Ngo D.N."/>
            <person name="Nguyen L.N."/>
            <person name="Nguyen T.N."/>
            <person name="Nguyen N.N."/>
            <person name="Obregon M.O."/>
            <person name="Okwuonu G.O."/>
            <person name="Ongeri F.O."/>
            <person name="Onwere C.O."/>
            <person name="Osifeso I.O."/>
            <person name="Parra A.P."/>
            <person name="Patil S.P."/>
            <person name="Perez A.P."/>
            <person name="Perez Y.P."/>
            <person name="Pham C.P."/>
            <person name="Pu L.-L.P."/>
            <person name="Puazo M.P."/>
            <person name="Quiroz J.Q."/>
            <person name="Rouhana J.R."/>
            <person name="Ruiz M.R."/>
            <person name="Ruiz S.-J.R."/>
            <person name="Saada N.S."/>
            <person name="Santibanez J.S."/>
            <person name="Scheel M.S."/>
            <person name="Schneider B.S."/>
            <person name="Simmons D.S."/>
            <person name="Sisson I.S."/>
            <person name="Tang L.-Y.T."/>
            <person name="Thornton R.T."/>
            <person name="Tisius J.T."/>
            <person name="Toledanes G.T."/>
            <person name="Trejos Z.T."/>
            <person name="Usmani K.U."/>
            <person name="Varghese R.V."/>
            <person name="Vattathil S.V."/>
            <person name="Vee V.V."/>
            <person name="Walker D.W."/>
            <person name="Weissenberger G.W."/>
            <person name="White C.W."/>
            <person name="Williams A.W."/>
            <person name="Woodworth J.W."/>
            <person name="Wright R.W."/>
            <person name="Zhu Y.Z."/>
            <person name="Han Y.H."/>
            <person name="Newsham I.N."/>
            <person name="Nazareth L.N."/>
            <person name="Worley K.W."/>
            <person name="Muzny D.M."/>
            <person name="Rogers J.R."/>
            <person name="Gibbs R.G."/>
        </authorList>
    </citation>
    <scope>NUCLEOTIDE SEQUENCE [LARGE SCALE GENOMIC DNA]</scope>
</reference>
<name>A0A8I5R2M5_PAPAN</name>
<protein>
    <submittedName>
        <fullName evidence="1">Uncharacterized protein</fullName>
    </submittedName>
</protein>
<keyword evidence="2" id="KW-1185">Reference proteome</keyword>
<dbReference type="AlphaFoldDB" id="A0A8I5R2M5"/>
<dbReference type="PRINTS" id="PR02045">
    <property type="entry name" value="F138DOMAIN"/>
</dbReference>
<reference evidence="1" key="2">
    <citation type="submission" date="2025-08" db="UniProtKB">
        <authorList>
            <consortium name="Ensembl"/>
        </authorList>
    </citation>
    <scope>IDENTIFICATION</scope>
</reference>
<dbReference type="PANTHER" id="PTHR12138:SF75">
    <property type="entry name" value="SECRETED PROTEIN"/>
    <property type="match status" value="1"/>
</dbReference>
<proteinExistence type="predicted"/>
<dbReference type="Ensembl" id="ENSPANT00000079680.1">
    <property type="protein sequence ID" value="ENSPANP00000060218.1"/>
    <property type="gene ID" value="ENSPANG00000041981.1"/>
</dbReference>
<evidence type="ECO:0000313" key="2">
    <source>
        <dbReference type="Proteomes" id="UP000028761"/>
    </source>
</evidence>
<dbReference type="PANTHER" id="PTHR12138">
    <property type="entry name" value="PRIMATE-EXPANDED PROTEIN FAMILY"/>
    <property type="match status" value="1"/>
</dbReference>
<dbReference type="Proteomes" id="UP000028761">
    <property type="component" value="Chromosome 18"/>
</dbReference>
<evidence type="ECO:0000313" key="1">
    <source>
        <dbReference type="Ensembl" id="ENSPANP00000060218.1"/>
    </source>
</evidence>
<reference evidence="1" key="3">
    <citation type="submission" date="2025-09" db="UniProtKB">
        <authorList>
            <consortium name="Ensembl"/>
        </authorList>
    </citation>
    <scope>IDENTIFICATION</scope>
</reference>
<accession>A0A8I5R2M5</accession>
<organism evidence="1 2">
    <name type="scientific">Papio anubis</name>
    <name type="common">Olive baboon</name>
    <dbReference type="NCBI Taxonomy" id="9555"/>
    <lineage>
        <taxon>Eukaryota</taxon>
        <taxon>Metazoa</taxon>
        <taxon>Chordata</taxon>
        <taxon>Craniata</taxon>
        <taxon>Vertebrata</taxon>
        <taxon>Euteleostomi</taxon>
        <taxon>Mammalia</taxon>
        <taxon>Eutheria</taxon>
        <taxon>Euarchontoglires</taxon>
        <taxon>Primates</taxon>
        <taxon>Haplorrhini</taxon>
        <taxon>Catarrhini</taxon>
        <taxon>Cercopithecidae</taxon>
        <taxon>Cercopithecinae</taxon>
        <taxon>Papio</taxon>
    </lineage>
</organism>
<sequence length="214" mass="23819">MNWQHFFLRTVSQGPQSTCTESLQDSAAECLFLLHYCLELPERACYCDVFNSCTRRKLHRKGAGFRKSPEPGRSLWVCKVPSAGRFSMIRRKCSLSPTSTTPTASGWASHECQPAALPASFWLSEAAMPRLVEFHFFFFFLRQSLALLPRLACSGAISAHCKLRLPSSRHSPASASLVGGTTGARHHARLIFFVFLVETGFHHVSQDGLDLLTS</sequence>